<evidence type="ECO:0000256" key="1">
    <source>
        <dbReference type="SAM" id="MobiDB-lite"/>
    </source>
</evidence>
<dbReference type="Proteomes" id="UP000237105">
    <property type="component" value="Unassembled WGS sequence"/>
</dbReference>
<protein>
    <submittedName>
        <fullName evidence="2">Uncharacterized protein</fullName>
    </submittedName>
</protein>
<dbReference type="AlphaFoldDB" id="A0A2P5CPZ6"/>
<keyword evidence="3" id="KW-1185">Reference proteome</keyword>
<reference evidence="3" key="1">
    <citation type="submission" date="2016-06" db="EMBL/GenBank/DDBJ databases">
        <title>Parallel loss of symbiosis genes in relatives of nitrogen-fixing non-legume Parasponia.</title>
        <authorList>
            <person name="Van Velzen R."/>
            <person name="Holmer R."/>
            <person name="Bu F."/>
            <person name="Rutten L."/>
            <person name="Van Zeijl A."/>
            <person name="Liu W."/>
            <person name="Santuari L."/>
            <person name="Cao Q."/>
            <person name="Sharma T."/>
            <person name="Shen D."/>
            <person name="Roswanjaya Y."/>
            <person name="Wardhani T."/>
            <person name="Kalhor M.S."/>
            <person name="Jansen J."/>
            <person name="Van den Hoogen J."/>
            <person name="Gungor B."/>
            <person name="Hartog M."/>
            <person name="Hontelez J."/>
            <person name="Verver J."/>
            <person name="Yang W.-C."/>
            <person name="Schijlen E."/>
            <person name="Repin R."/>
            <person name="Schilthuizen M."/>
            <person name="Schranz E."/>
            <person name="Heidstra R."/>
            <person name="Miyata K."/>
            <person name="Fedorova E."/>
            <person name="Kohlen W."/>
            <person name="Bisseling T."/>
            <person name="Smit S."/>
            <person name="Geurts R."/>
        </authorList>
    </citation>
    <scope>NUCLEOTIDE SEQUENCE [LARGE SCALE GENOMIC DNA]</scope>
    <source>
        <strain evidence="3">cv. WU1-14</strain>
    </source>
</reference>
<feature type="compositionally biased region" description="Polar residues" evidence="1">
    <location>
        <begin position="1"/>
        <end position="13"/>
    </location>
</feature>
<dbReference type="OrthoDB" id="10436959at2759"/>
<sequence>MAECSNENQNGVSATLGKWATGDMANRMRRRKMRTGTNKSISGGGGSGAGNTSGSTRSETVKITIIIVDVTLKAFGVLMLLSRSDGALFGTTMPEWETSFCAEGGDKVRLL</sequence>
<comment type="caution">
    <text evidence="2">The sequence shown here is derived from an EMBL/GenBank/DDBJ whole genome shotgun (WGS) entry which is preliminary data.</text>
</comment>
<feature type="region of interest" description="Disordered" evidence="1">
    <location>
        <begin position="1"/>
        <end position="56"/>
    </location>
</feature>
<name>A0A2P5CPZ6_PARAD</name>
<organism evidence="2 3">
    <name type="scientific">Parasponia andersonii</name>
    <name type="common">Sponia andersonii</name>
    <dbReference type="NCBI Taxonomy" id="3476"/>
    <lineage>
        <taxon>Eukaryota</taxon>
        <taxon>Viridiplantae</taxon>
        <taxon>Streptophyta</taxon>
        <taxon>Embryophyta</taxon>
        <taxon>Tracheophyta</taxon>
        <taxon>Spermatophyta</taxon>
        <taxon>Magnoliopsida</taxon>
        <taxon>eudicotyledons</taxon>
        <taxon>Gunneridae</taxon>
        <taxon>Pentapetalae</taxon>
        <taxon>rosids</taxon>
        <taxon>fabids</taxon>
        <taxon>Rosales</taxon>
        <taxon>Cannabaceae</taxon>
        <taxon>Parasponia</taxon>
    </lineage>
</organism>
<proteinExistence type="predicted"/>
<evidence type="ECO:0000313" key="2">
    <source>
        <dbReference type="EMBL" id="PON63095.1"/>
    </source>
</evidence>
<gene>
    <name evidence="2" type="ORF">PanWU01x14_133670</name>
</gene>
<accession>A0A2P5CPZ6</accession>
<dbReference type="EMBL" id="JXTB01000107">
    <property type="protein sequence ID" value="PON63095.1"/>
    <property type="molecule type" value="Genomic_DNA"/>
</dbReference>
<evidence type="ECO:0000313" key="3">
    <source>
        <dbReference type="Proteomes" id="UP000237105"/>
    </source>
</evidence>
<feature type="compositionally biased region" description="Gly residues" evidence="1">
    <location>
        <begin position="42"/>
        <end position="51"/>
    </location>
</feature>